<keyword evidence="1" id="KW-0472">Membrane</keyword>
<keyword evidence="1" id="KW-0812">Transmembrane</keyword>
<proteinExistence type="predicted"/>
<feature type="transmembrane region" description="Helical" evidence="1">
    <location>
        <begin position="176"/>
        <end position="204"/>
    </location>
</feature>
<keyword evidence="1" id="KW-1133">Transmembrane helix</keyword>
<evidence type="ECO:0000313" key="2">
    <source>
        <dbReference type="EMBL" id="MFD2257566.1"/>
    </source>
</evidence>
<gene>
    <name evidence="2" type="ORF">ACFSSA_12860</name>
</gene>
<name>A0ABW5DBX1_9BACT</name>
<evidence type="ECO:0000313" key="3">
    <source>
        <dbReference type="Proteomes" id="UP001597375"/>
    </source>
</evidence>
<feature type="transmembrane region" description="Helical" evidence="1">
    <location>
        <begin position="224"/>
        <end position="244"/>
    </location>
</feature>
<feature type="transmembrane region" description="Helical" evidence="1">
    <location>
        <begin position="20"/>
        <end position="38"/>
    </location>
</feature>
<dbReference type="EMBL" id="JBHUIT010000031">
    <property type="protein sequence ID" value="MFD2257566.1"/>
    <property type="molecule type" value="Genomic_DNA"/>
</dbReference>
<dbReference type="Proteomes" id="UP001597375">
    <property type="component" value="Unassembled WGS sequence"/>
</dbReference>
<feature type="transmembrane region" description="Helical" evidence="1">
    <location>
        <begin position="85"/>
        <end position="105"/>
    </location>
</feature>
<comment type="caution">
    <text evidence="2">The sequence shown here is derived from an EMBL/GenBank/DDBJ whole genome shotgun (WGS) entry which is preliminary data.</text>
</comment>
<sequence length="266" mass="29624">MENHESNQQAKPKPAQEHPLANILINVLIPVLALSYLSKDPEVQQLLGKAVKPWHIGPLKALIVALIFPISYGLWFFAKTKKMNFFSGLGLFSVLLTGGLTLFLWNKDGTIKENAAVLFGLKEASIPFVLGIAIVASHWSKTPLLRTFLYSDSLFDINKIESKVDLLGKQADYQRVLFSATLLFSASFFISTLLNFGLSMYFLGDLDHLATNAREVYNAKVAKITGWGFAVIGVPIMAFLFFTLRKLLKGLREITGLADEELMMPR</sequence>
<keyword evidence="3" id="KW-1185">Reference proteome</keyword>
<feature type="transmembrane region" description="Helical" evidence="1">
    <location>
        <begin position="117"/>
        <end position="136"/>
    </location>
</feature>
<reference evidence="3" key="1">
    <citation type="journal article" date="2019" name="Int. J. Syst. Evol. Microbiol.">
        <title>The Global Catalogue of Microorganisms (GCM) 10K type strain sequencing project: providing services to taxonomists for standard genome sequencing and annotation.</title>
        <authorList>
            <consortium name="The Broad Institute Genomics Platform"/>
            <consortium name="The Broad Institute Genome Sequencing Center for Infectious Disease"/>
            <person name="Wu L."/>
            <person name="Ma J."/>
        </authorList>
    </citation>
    <scope>NUCLEOTIDE SEQUENCE [LARGE SCALE GENOMIC DNA]</scope>
    <source>
        <strain evidence="3">CGMCC 4.7106</strain>
    </source>
</reference>
<protein>
    <submittedName>
        <fullName evidence="2">VC0807 family protein</fullName>
    </submittedName>
</protein>
<dbReference type="NCBIfam" id="NF041646">
    <property type="entry name" value="VC0807_fam"/>
    <property type="match status" value="1"/>
</dbReference>
<organism evidence="2 3">
    <name type="scientific">Luteolibacter algae</name>
    <dbReference type="NCBI Taxonomy" id="454151"/>
    <lineage>
        <taxon>Bacteria</taxon>
        <taxon>Pseudomonadati</taxon>
        <taxon>Verrucomicrobiota</taxon>
        <taxon>Verrucomicrobiia</taxon>
        <taxon>Verrucomicrobiales</taxon>
        <taxon>Verrucomicrobiaceae</taxon>
        <taxon>Luteolibacter</taxon>
    </lineage>
</organism>
<evidence type="ECO:0000256" key="1">
    <source>
        <dbReference type="SAM" id="Phobius"/>
    </source>
</evidence>
<accession>A0ABW5DBX1</accession>
<feature type="transmembrane region" description="Helical" evidence="1">
    <location>
        <begin position="58"/>
        <end position="78"/>
    </location>
</feature>
<dbReference type="RefSeq" id="WP_386820882.1">
    <property type="nucleotide sequence ID" value="NZ_JBHUIT010000031.1"/>
</dbReference>